<evidence type="ECO:0000256" key="9">
    <source>
        <dbReference type="ARBA" id="ARBA00022694"/>
    </source>
</evidence>
<dbReference type="Proteomes" id="UP001500133">
    <property type="component" value="Unassembled WGS sequence"/>
</dbReference>
<accession>A0ABP7M2E3</accession>
<dbReference type="NCBIfam" id="TIGR00048">
    <property type="entry name" value="rRNA_mod_RlmN"/>
    <property type="match status" value="1"/>
</dbReference>
<keyword evidence="3 14" id="KW-0004">4Fe-4S</keyword>
<proteinExistence type="inferred from homology"/>
<dbReference type="PIRSF" id="PIRSF006004">
    <property type="entry name" value="CHP00048"/>
    <property type="match status" value="1"/>
</dbReference>
<dbReference type="PROSITE" id="PS51918">
    <property type="entry name" value="RADICAL_SAM"/>
    <property type="match status" value="1"/>
</dbReference>
<comment type="caution">
    <text evidence="14">Lacks conserved residue(s) required for the propagation of feature annotation.</text>
</comment>
<dbReference type="InterPro" id="IPR058240">
    <property type="entry name" value="rSAM_sf"/>
</dbReference>
<feature type="binding site" evidence="14">
    <location>
        <position position="143"/>
    </location>
    <ligand>
        <name>[4Fe-4S] cluster</name>
        <dbReference type="ChEBI" id="CHEBI:49883"/>
        <note>4Fe-4S-S-AdoMet</note>
    </ligand>
</feature>
<comment type="similarity">
    <text evidence="2 14">Belongs to the radical SAM superfamily. RlmN family.</text>
</comment>
<evidence type="ECO:0000256" key="10">
    <source>
        <dbReference type="ARBA" id="ARBA00022723"/>
    </source>
</evidence>
<organism evidence="16 17">
    <name type="scientific">Halomonas cibimaris</name>
    <dbReference type="NCBI Taxonomy" id="657012"/>
    <lineage>
        <taxon>Bacteria</taxon>
        <taxon>Pseudomonadati</taxon>
        <taxon>Pseudomonadota</taxon>
        <taxon>Gammaproteobacteria</taxon>
        <taxon>Oceanospirillales</taxon>
        <taxon>Halomonadaceae</taxon>
        <taxon>Halomonas</taxon>
    </lineage>
</organism>
<dbReference type="HAMAP" id="MF_01849">
    <property type="entry name" value="RNA_methyltr_RlmN"/>
    <property type="match status" value="1"/>
</dbReference>
<keyword evidence="11 14" id="KW-0408">Iron</keyword>
<feature type="binding site" evidence="14">
    <location>
        <begin position="247"/>
        <end position="249"/>
    </location>
    <ligand>
        <name>S-adenosyl-L-methionine</name>
        <dbReference type="ChEBI" id="CHEBI:59789"/>
    </ligand>
</feature>
<dbReference type="Pfam" id="PF21016">
    <property type="entry name" value="RlmN_N"/>
    <property type="match status" value="1"/>
</dbReference>
<keyword evidence="6 14" id="KW-0489">Methyltransferase</keyword>
<evidence type="ECO:0000313" key="17">
    <source>
        <dbReference type="Proteomes" id="UP001500133"/>
    </source>
</evidence>
<evidence type="ECO:0000256" key="2">
    <source>
        <dbReference type="ARBA" id="ARBA00007544"/>
    </source>
</evidence>
<dbReference type="InterPro" id="IPR007197">
    <property type="entry name" value="rSAM"/>
</dbReference>
<dbReference type="SFLD" id="SFLDF00275">
    <property type="entry name" value="adenosine_C2_methyltransferase"/>
    <property type="match status" value="1"/>
</dbReference>
<evidence type="ECO:0000256" key="1">
    <source>
        <dbReference type="ARBA" id="ARBA00004496"/>
    </source>
</evidence>
<dbReference type="InterPro" id="IPR048641">
    <property type="entry name" value="RlmN_N"/>
</dbReference>
<feature type="active site" description="S-methylcysteine intermediate" evidence="14">
    <location>
        <position position="368"/>
    </location>
</feature>
<feature type="domain" description="Radical SAM core" evidence="15">
    <location>
        <begin position="125"/>
        <end position="365"/>
    </location>
</feature>
<dbReference type="SFLD" id="SFLDS00029">
    <property type="entry name" value="Radical_SAM"/>
    <property type="match status" value="1"/>
</dbReference>
<keyword evidence="5 14" id="KW-0698">rRNA processing</keyword>
<evidence type="ECO:0000256" key="11">
    <source>
        <dbReference type="ARBA" id="ARBA00023004"/>
    </source>
</evidence>
<feature type="binding site" evidence="14">
    <location>
        <position position="325"/>
    </location>
    <ligand>
        <name>S-adenosyl-L-methionine</name>
        <dbReference type="ChEBI" id="CHEBI:59789"/>
    </ligand>
</feature>
<dbReference type="PANTHER" id="PTHR30544">
    <property type="entry name" value="23S RRNA METHYLTRANSFERASE"/>
    <property type="match status" value="1"/>
</dbReference>
<comment type="catalytic activity">
    <reaction evidence="14">
        <text>adenosine(2503) in 23S rRNA + 2 reduced [2Fe-2S]-[ferredoxin] + 2 S-adenosyl-L-methionine = 2-methyladenosine(2503) in 23S rRNA + 5'-deoxyadenosine + L-methionine + 2 oxidized [2Fe-2S]-[ferredoxin] + S-adenosyl-L-homocysteine</text>
        <dbReference type="Rhea" id="RHEA:42916"/>
        <dbReference type="Rhea" id="RHEA-COMP:10000"/>
        <dbReference type="Rhea" id="RHEA-COMP:10001"/>
        <dbReference type="Rhea" id="RHEA-COMP:10152"/>
        <dbReference type="Rhea" id="RHEA-COMP:10282"/>
        <dbReference type="ChEBI" id="CHEBI:17319"/>
        <dbReference type="ChEBI" id="CHEBI:33737"/>
        <dbReference type="ChEBI" id="CHEBI:33738"/>
        <dbReference type="ChEBI" id="CHEBI:57844"/>
        <dbReference type="ChEBI" id="CHEBI:57856"/>
        <dbReference type="ChEBI" id="CHEBI:59789"/>
        <dbReference type="ChEBI" id="CHEBI:74411"/>
        <dbReference type="ChEBI" id="CHEBI:74497"/>
        <dbReference type="EC" id="2.1.1.192"/>
    </reaction>
</comment>
<keyword evidence="9 14" id="KW-0819">tRNA processing</keyword>
<evidence type="ECO:0000256" key="3">
    <source>
        <dbReference type="ARBA" id="ARBA00022485"/>
    </source>
</evidence>
<dbReference type="Pfam" id="PF04055">
    <property type="entry name" value="Radical_SAM"/>
    <property type="match status" value="1"/>
</dbReference>
<dbReference type="PANTHER" id="PTHR30544:SF5">
    <property type="entry name" value="RADICAL SAM CORE DOMAIN-CONTAINING PROTEIN"/>
    <property type="match status" value="1"/>
</dbReference>
<dbReference type="InterPro" id="IPR004383">
    <property type="entry name" value="rRNA_lsu_MTrfase_RlmN/Cfr"/>
</dbReference>
<comment type="miscellaneous">
    <text evidence="14">Reaction proceeds by a ping-pong mechanism involving intermediate methylation of a conserved cysteine residue.</text>
</comment>
<protein>
    <recommendedName>
        <fullName evidence="14">Dual-specificity RNA methyltransferase RlmN</fullName>
        <ecNumber evidence="14">2.1.1.192</ecNumber>
    </recommendedName>
    <alternativeName>
        <fullName evidence="14">23S rRNA (adenine(2503)-C(2))-methyltransferase</fullName>
    </alternativeName>
    <alternativeName>
        <fullName evidence="14">23S rRNA m2A2503 methyltransferase</fullName>
    </alternativeName>
    <alternativeName>
        <fullName evidence="14">Ribosomal RNA large subunit methyltransferase N</fullName>
    </alternativeName>
    <alternativeName>
        <fullName evidence="14">tRNA (adenine(37)-C(2))-methyltransferase</fullName>
    </alternativeName>
    <alternativeName>
        <fullName evidence="14">tRNA m2A37 methyltransferase</fullName>
    </alternativeName>
</protein>
<keyword evidence="10 14" id="KW-0479">Metal-binding</keyword>
<evidence type="ECO:0000256" key="7">
    <source>
        <dbReference type="ARBA" id="ARBA00022679"/>
    </source>
</evidence>
<evidence type="ECO:0000256" key="5">
    <source>
        <dbReference type="ARBA" id="ARBA00022552"/>
    </source>
</evidence>
<dbReference type="SUPFAM" id="SSF102114">
    <property type="entry name" value="Radical SAM enzymes"/>
    <property type="match status" value="1"/>
</dbReference>
<keyword evidence="7 14" id="KW-0808">Transferase</keyword>
<dbReference type="InterPro" id="IPR040072">
    <property type="entry name" value="Methyltransferase_A"/>
</dbReference>
<keyword evidence="17" id="KW-1185">Reference proteome</keyword>
<dbReference type="InterPro" id="IPR027492">
    <property type="entry name" value="RNA_MTrfase_RlmN"/>
</dbReference>
<comment type="caution">
    <text evidence="16">The sequence shown here is derived from an EMBL/GenBank/DDBJ whole genome shotgun (WGS) entry which is preliminary data.</text>
</comment>
<comment type="catalytic activity">
    <reaction evidence="14">
        <text>adenosine(37) in tRNA + 2 reduced [2Fe-2S]-[ferredoxin] + 2 S-adenosyl-L-methionine = 2-methyladenosine(37) in tRNA + 5'-deoxyadenosine + L-methionine + 2 oxidized [2Fe-2S]-[ferredoxin] + S-adenosyl-L-homocysteine</text>
        <dbReference type="Rhea" id="RHEA:43332"/>
        <dbReference type="Rhea" id="RHEA-COMP:10000"/>
        <dbReference type="Rhea" id="RHEA-COMP:10001"/>
        <dbReference type="Rhea" id="RHEA-COMP:10162"/>
        <dbReference type="Rhea" id="RHEA-COMP:10485"/>
        <dbReference type="ChEBI" id="CHEBI:17319"/>
        <dbReference type="ChEBI" id="CHEBI:33737"/>
        <dbReference type="ChEBI" id="CHEBI:33738"/>
        <dbReference type="ChEBI" id="CHEBI:57844"/>
        <dbReference type="ChEBI" id="CHEBI:57856"/>
        <dbReference type="ChEBI" id="CHEBI:59789"/>
        <dbReference type="ChEBI" id="CHEBI:74411"/>
        <dbReference type="ChEBI" id="CHEBI:74497"/>
        <dbReference type="EC" id="2.1.1.192"/>
    </reaction>
</comment>
<feature type="binding site" evidence="14">
    <location>
        <begin position="193"/>
        <end position="194"/>
    </location>
    <ligand>
        <name>S-adenosyl-L-methionine</name>
        <dbReference type="ChEBI" id="CHEBI:59789"/>
    </ligand>
</feature>
<evidence type="ECO:0000256" key="12">
    <source>
        <dbReference type="ARBA" id="ARBA00023014"/>
    </source>
</evidence>
<keyword evidence="8 14" id="KW-0949">S-adenosyl-L-methionine</keyword>
<dbReference type="InterPro" id="IPR013785">
    <property type="entry name" value="Aldolase_TIM"/>
</dbReference>
<comment type="subcellular location">
    <subcellularLocation>
        <location evidence="1 14">Cytoplasm</location>
    </subcellularLocation>
</comment>
<keyword evidence="4 14" id="KW-0963">Cytoplasm</keyword>
<dbReference type="EC" id="2.1.1.192" evidence="14"/>
<feature type="binding site" evidence="14">
    <location>
        <position position="146"/>
    </location>
    <ligand>
        <name>[4Fe-4S] cluster</name>
        <dbReference type="ChEBI" id="CHEBI:49883"/>
        <note>4Fe-4S-S-AdoMet</note>
    </ligand>
</feature>
<sequence>MTTAASQNACSIPATHATSAAPGQSPERINLLGMPRAQLEAFFLSIGEKKFRAAQLMKWMHHEGCDDFDAMTNLSRALREKLARLAEVRGPSVVYEGTSQDGTRKWVLEVEDGSYVETVLIPADNGKRRTLCVSSQVGCSLDCSFCSTGKQGFQRNLTAAEIIGQVWVASHSEAPQRDSRQRPVTNVVMMGMGEPLLNYDNVVPAMQLMLEDNGYGLSKRRVTLSTSGVVPKIDRLSDDIDVSLAISLHAANDELRNELVPLNRKYNIATLLDACRRYLDKSPENRQITVEYTLIAGVNDQQHHARELAAVLEGLPCKINLIPFNPFPHSGYETPSRNQCMRFQRWLDELGYTAPMRMARGDDIDAACGQLVGRVKDRTKRQARYIQSIQLDAH</sequence>
<reference evidence="17" key="1">
    <citation type="journal article" date="2019" name="Int. J. Syst. Evol. Microbiol.">
        <title>The Global Catalogue of Microorganisms (GCM) 10K type strain sequencing project: providing services to taxonomists for standard genome sequencing and annotation.</title>
        <authorList>
            <consortium name="The Broad Institute Genomics Platform"/>
            <consortium name="The Broad Institute Genome Sequencing Center for Infectious Disease"/>
            <person name="Wu L."/>
            <person name="Ma J."/>
        </authorList>
    </citation>
    <scope>NUCLEOTIDE SEQUENCE [LARGE SCALE GENOMIC DNA]</scope>
    <source>
        <strain evidence="17">JCM 16914</strain>
    </source>
</reference>
<evidence type="ECO:0000256" key="14">
    <source>
        <dbReference type="HAMAP-Rule" id="MF_01849"/>
    </source>
</evidence>
<dbReference type="EMBL" id="BAAAZT010000077">
    <property type="protein sequence ID" value="GAA3910640.1"/>
    <property type="molecule type" value="Genomic_DNA"/>
</dbReference>
<dbReference type="Gene3D" id="1.10.150.530">
    <property type="match status" value="1"/>
</dbReference>
<dbReference type="Gene3D" id="3.20.20.70">
    <property type="entry name" value="Aldolase class I"/>
    <property type="match status" value="1"/>
</dbReference>
<dbReference type="SFLD" id="SFLDG01062">
    <property type="entry name" value="methyltransferase_(Class_A)"/>
    <property type="match status" value="1"/>
</dbReference>
<name>A0ABP7M2E3_9GAMM</name>
<dbReference type="RefSeq" id="WP_344704994.1">
    <property type="nucleotide sequence ID" value="NZ_BAAAZT010000077.1"/>
</dbReference>
<gene>
    <name evidence="14 16" type="primary">rlmN</name>
    <name evidence="16" type="ORF">GCM10022228_22040</name>
</gene>
<evidence type="ECO:0000256" key="6">
    <source>
        <dbReference type="ARBA" id="ARBA00022603"/>
    </source>
</evidence>
<comment type="function">
    <text evidence="14">Specifically methylates position 2 of adenine 2503 in 23S rRNA and position 2 of adenine 37 in tRNAs. m2A2503 modification seems to play a crucial role in the proofreading step occurring at the peptidyl transferase center and thus would serve to optimize ribosomal fidelity.</text>
</comment>
<feature type="active site" description="Proton acceptor" evidence="14">
    <location>
        <position position="117"/>
    </location>
</feature>
<evidence type="ECO:0000256" key="13">
    <source>
        <dbReference type="ARBA" id="ARBA00023157"/>
    </source>
</evidence>
<comment type="cofactor">
    <cofactor evidence="14">
        <name>[4Fe-4S] cluster</name>
        <dbReference type="ChEBI" id="CHEBI:49883"/>
    </cofactor>
    <text evidence="14">Binds 1 [4Fe-4S] cluster. The cluster is coordinated with 3 cysteines and an exchangeable S-adenosyl-L-methionine.</text>
</comment>
<feature type="binding site" evidence="14">
    <location>
        <position position="139"/>
    </location>
    <ligand>
        <name>[4Fe-4S] cluster</name>
        <dbReference type="ChEBI" id="CHEBI:49883"/>
        <note>4Fe-4S-S-AdoMet</note>
    </ligand>
</feature>
<keyword evidence="12 14" id="KW-0411">Iron-sulfur</keyword>
<dbReference type="CDD" id="cd01335">
    <property type="entry name" value="Radical_SAM"/>
    <property type="match status" value="1"/>
</dbReference>
<evidence type="ECO:0000256" key="4">
    <source>
        <dbReference type="ARBA" id="ARBA00022490"/>
    </source>
</evidence>
<evidence type="ECO:0000259" key="15">
    <source>
        <dbReference type="PROSITE" id="PS51918"/>
    </source>
</evidence>
<evidence type="ECO:0000313" key="16">
    <source>
        <dbReference type="EMBL" id="GAA3910640.1"/>
    </source>
</evidence>
<evidence type="ECO:0000256" key="8">
    <source>
        <dbReference type="ARBA" id="ARBA00022691"/>
    </source>
</evidence>
<keyword evidence="13 14" id="KW-1015">Disulfide bond</keyword>
<feature type="binding site" evidence="14">
    <location>
        <position position="225"/>
    </location>
    <ligand>
        <name>S-adenosyl-L-methionine</name>
        <dbReference type="ChEBI" id="CHEBI:59789"/>
    </ligand>
</feature>